<keyword evidence="2" id="KW-1185">Reference proteome</keyword>
<proteinExistence type="predicted"/>
<dbReference type="Proteomes" id="UP001165960">
    <property type="component" value="Unassembled WGS sequence"/>
</dbReference>
<sequence>MSGAAPMKHAASSSPSVAPVSSSSRPLVPSLQPGDDPLAKFLVAQQLPRFDEAGYRAWLYTFEDYADQLQLSGKARLAEVGRFLLGEARVWHQDAQVFSWEEWKRQAELRFAKYEPDAIHQLGPVCMVNFKSLREFLNMFQKLTNKTLKQHLKDTNPTNRELAVENFHSLISLHAFVNALTHSYSAMVQSAKLKTLDEAINLVCDKYDIYVNHVTDEQIKWASEWNPFVSKVKQDKLDAIVQKVEARLDDFARHFDTIFLVQEKKRQPQRNNPPHTYQRDRNRLYNPRCYNCSEVGHISRDCTAPCSICKEASHSNYTCKFNPINHGQKPQGLMMAEQNYDVKKCALSSSATPQPMKKSLLWST</sequence>
<accession>A0ACC2U4S3</accession>
<gene>
    <name evidence="1" type="ORF">DSO57_1039707</name>
</gene>
<name>A0ACC2U4S3_9FUNG</name>
<organism evidence="1 2">
    <name type="scientific">Entomophthora muscae</name>
    <dbReference type="NCBI Taxonomy" id="34485"/>
    <lineage>
        <taxon>Eukaryota</taxon>
        <taxon>Fungi</taxon>
        <taxon>Fungi incertae sedis</taxon>
        <taxon>Zoopagomycota</taxon>
        <taxon>Entomophthoromycotina</taxon>
        <taxon>Entomophthoromycetes</taxon>
        <taxon>Entomophthorales</taxon>
        <taxon>Entomophthoraceae</taxon>
        <taxon>Entomophthora</taxon>
    </lineage>
</organism>
<reference evidence="1" key="1">
    <citation type="submission" date="2022-04" db="EMBL/GenBank/DDBJ databases">
        <title>Genome of the entomopathogenic fungus Entomophthora muscae.</title>
        <authorList>
            <person name="Elya C."/>
            <person name="Lovett B.R."/>
            <person name="Lee E."/>
            <person name="Macias A.M."/>
            <person name="Hajek A.E."/>
            <person name="De Bivort B.L."/>
            <person name="Kasson M.T."/>
            <person name="De Fine Licht H.H."/>
            <person name="Stajich J.E."/>
        </authorList>
    </citation>
    <scope>NUCLEOTIDE SEQUENCE</scope>
    <source>
        <strain evidence="1">Berkeley</strain>
    </source>
</reference>
<comment type="caution">
    <text evidence="1">The sequence shown here is derived from an EMBL/GenBank/DDBJ whole genome shotgun (WGS) entry which is preliminary data.</text>
</comment>
<dbReference type="EMBL" id="QTSX02001448">
    <property type="protein sequence ID" value="KAJ9082000.1"/>
    <property type="molecule type" value="Genomic_DNA"/>
</dbReference>
<evidence type="ECO:0000313" key="2">
    <source>
        <dbReference type="Proteomes" id="UP001165960"/>
    </source>
</evidence>
<protein>
    <submittedName>
        <fullName evidence="1">Uncharacterized protein</fullName>
    </submittedName>
</protein>
<evidence type="ECO:0000313" key="1">
    <source>
        <dbReference type="EMBL" id="KAJ9082000.1"/>
    </source>
</evidence>